<protein>
    <submittedName>
        <fullName evidence="6">[FeFe] hydrogenase H-cluster maturation GTPase HydF</fullName>
    </submittedName>
</protein>
<dbReference type="NCBIfam" id="TIGR00231">
    <property type="entry name" value="small_GTP"/>
    <property type="match status" value="1"/>
</dbReference>
<name>A0A938XE30_9CLOT</name>
<reference evidence="6" key="1">
    <citation type="submission" date="2020-08" db="EMBL/GenBank/DDBJ databases">
        <authorList>
            <person name="Cejkova D."/>
            <person name="Kubasova T."/>
            <person name="Jahodarova E."/>
            <person name="Rychlik I."/>
        </authorList>
    </citation>
    <scope>NUCLEOTIDE SEQUENCE</scope>
    <source>
        <strain evidence="6">An582</strain>
    </source>
</reference>
<keyword evidence="1" id="KW-0547">Nucleotide-binding</keyword>
<gene>
    <name evidence="6" type="primary">hydF</name>
    <name evidence="6" type="ORF">H6A20_06475</name>
</gene>
<dbReference type="Gene3D" id="3.40.50.300">
    <property type="entry name" value="P-loop containing nucleotide triphosphate hydrolases"/>
    <property type="match status" value="1"/>
</dbReference>
<evidence type="ECO:0000259" key="5">
    <source>
        <dbReference type="Pfam" id="PF18133"/>
    </source>
</evidence>
<comment type="caution">
    <text evidence="6">The sequence shown here is derived from an EMBL/GenBank/DDBJ whole genome shotgun (WGS) entry which is preliminary data.</text>
</comment>
<dbReference type="AlphaFoldDB" id="A0A938XE30"/>
<dbReference type="InterPro" id="IPR027417">
    <property type="entry name" value="P-loop_NTPase"/>
</dbReference>
<reference evidence="6" key="2">
    <citation type="journal article" date="2021" name="Sci. Rep.">
        <title>The distribution of antibiotic resistance genes in chicken gut microbiota commensals.</title>
        <authorList>
            <person name="Juricova H."/>
            <person name="Matiasovicova J."/>
            <person name="Kubasova T."/>
            <person name="Cejkova D."/>
            <person name="Rychlik I."/>
        </authorList>
    </citation>
    <scope>NUCLEOTIDE SEQUENCE</scope>
    <source>
        <strain evidence="6">An582</strain>
    </source>
</reference>
<organism evidence="6 7">
    <name type="scientific">Mordavella massiliensis</name>
    <dbReference type="NCBI Taxonomy" id="1871024"/>
    <lineage>
        <taxon>Bacteria</taxon>
        <taxon>Bacillati</taxon>
        <taxon>Bacillota</taxon>
        <taxon>Clostridia</taxon>
        <taxon>Eubacteriales</taxon>
        <taxon>Clostridiaceae</taxon>
        <taxon>Mordavella</taxon>
    </lineage>
</organism>
<accession>A0A938XE30</accession>
<dbReference type="GO" id="GO:0030488">
    <property type="term" value="P:tRNA methylation"/>
    <property type="evidence" value="ECO:0007669"/>
    <property type="project" value="TreeGrafter"/>
</dbReference>
<dbReference type="InterPro" id="IPR005225">
    <property type="entry name" value="Small_GTP-bd"/>
</dbReference>
<dbReference type="InterPro" id="IPR041606">
    <property type="entry name" value="HydF_dimer"/>
</dbReference>
<dbReference type="Gene3D" id="3.40.50.11410">
    <property type="match status" value="1"/>
</dbReference>
<dbReference type="InterPro" id="IPR023873">
    <property type="entry name" value="FeFe-hyd_GTPase_HydF"/>
</dbReference>
<dbReference type="PANTHER" id="PTHR42714:SF6">
    <property type="entry name" value="TRANSLATION INITIATION FACTOR IF-2"/>
    <property type="match status" value="1"/>
</dbReference>
<evidence type="ECO:0000256" key="1">
    <source>
        <dbReference type="ARBA" id="ARBA00022741"/>
    </source>
</evidence>
<dbReference type="Proteomes" id="UP000705508">
    <property type="component" value="Unassembled WGS sequence"/>
</dbReference>
<dbReference type="NCBIfam" id="TIGR03918">
    <property type="entry name" value="GTP_HydF"/>
    <property type="match status" value="1"/>
</dbReference>
<dbReference type="GO" id="GO:0005737">
    <property type="term" value="C:cytoplasm"/>
    <property type="evidence" value="ECO:0007669"/>
    <property type="project" value="TreeGrafter"/>
</dbReference>
<keyword evidence="2" id="KW-0342">GTP-binding</keyword>
<dbReference type="InterPro" id="IPR006073">
    <property type="entry name" value="GTP-bd"/>
</dbReference>
<evidence type="ECO:0000313" key="6">
    <source>
        <dbReference type="EMBL" id="MBM6948302.1"/>
    </source>
</evidence>
<dbReference type="GO" id="GO:0002098">
    <property type="term" value="P:tRNA wobble uridine modification"/>
    <property type="evidence" value="ECO:0007669"/>
    <property type="project" value="TreeGrafter"/>
</dbReference>
<evidence type="ECO:0000313" key="7">
    <source>
        <dbReference type="Proteomes" id="UP000705508"/>
    </source>
</evidence>
<dbReference type="EMBL" id="JACJKS010000007">
    <property type="protein sequence ID" value="MBM6948302.1"/>
    <property type="molecule type" value="Genomic_DNA"/>
</dbReference>
<evidence type="ECO:0000259" key="3">
    <source>
        <dbReference type="Pfam" id="PF01926"/>
    </source>
</evidence>
<dbReference type="RefSeq" id="WP_204906325.1">
    <property type="nucleotide sequence ID" value="NZ_JACJKS010000007.1"/>
</dbReference>
<dbReference type="InterPro" id="IPR040644">
    <property type="entry name" value="HydF_tetramer"/>
</dbReference>
<dbReference type="GO" id="GO:0005525">
    <property type="term" value="F:GTP binding"/>
    <property type="evidence" value="ECO:0007669"/>
    <property type="project" value="UniProtKB-KW"/>
</dbReference>
<dbReference type="CDD" id="cd00880">
    <property type="entry name" value="Era_like"/>
    <property type="match status" value="1"/>
</dbReference>
<evidence type="ECO:0000256" key="2">
    <source>
        <dbReference type="ARBA" id="ARBA00023134"/>
    </source>
</evidence>
<sequence>MSLNSTPSAERTHIGIFGRRNAGKSSVINALTSQDLAIVSDRKGTTTDPVSKAMELLPLGPVVLTDTPGLDDTGQLGALRVRKARQTLNRTDIAVLVVDGAGPQAGEPGFTEEDAKILRLIREKQIPCILAVNKADLMTEEDLAAPAWKEAGKDCAKTVFVSARTGLGIRELKENLAALAPREDSERRIVGDLLRPGDLVCLVVPIDKAAPKGRLILPQQQTIRDILEAGAFAVTARDTELGEFLSGRDGRPGLRPDLVITDSQVFPFVASLVPEEIPLTSFSILFARYKGNLKALAEGARALDTLRRGDRILLCEGCTHHRQCGDIGTVKLPALIRRHTRLAGPDDLAFSFTSGADFPEDLSGYRVIIHCGGCMLNEREMKYRLACAADAGIPMTNYGTAIAHMSGILNRSLQPLL</sequence>
<dbReference type="PANTHER" id="PTHR42714">
    <property type="entry name" value="TRNA MODIFICATION GTPASE GTPBP3"/>
    <property type="match status" value="1"/>
</dbReference>
<feature type="domain" description="G" evidence="3">
    <location>
        <begin position="13"/>
        <end position="134"/>
    </location>
</feature>
<dbReference type="SUPFAM" id="SSF52540">
    <property type="entry name" value="P-loop containing nucleoside triphosphate hydrolases"/>
    <property type="match status" value="1"/>
</dbReference>
<dbReference type="Pfam" id="PF01926">
    <property type="entry name" value="MMR_HSR1"/>
    <property type="match status" value="1"/>
</dbReference>
<evidence type="ECO:0000259" key="4">
    <source>
        <dbReference type="Pfam" id="PF18128"/>
    </source>
</evidence>
<proteinExistence type="predicted"/>
<feature type="domain" description="Hydrogen maturase F tetramerization" evidence="5">
    <location>
        <begin position="296"/>
        <end position="415"/>
    </location>
</feature>
<feature type="domain" description="Hydrogen maturase F dimerization" evidence="4">
    <location>
        <begin position="189"/>
        <end position="291"/>
    </location>
</feature>
<dbReference type="Gene3D" id="3.40.50.11420">
    <property type="match status" value="1"/>
</dbReference>
<dbReference type="Pfam" id="PF18133">
    <property type="entry name" value="HydF_tetramer"/>
    <property type="match status" value="1"/>
</dbReference>
<dbReference type="Pfam" id="PF18128">
    <property type="entry name" value="HydF_dimer"/>
    <property type="match status" value="1"/>
</dbReference>